<dbReference type="Pfam" id="PF24990">
    <property type="entry name" value="PAS_13"/>
    <property type="match status" value="1"/>
</dbReference>
<keyword evidence="4" id="KW-0804">Transcription</keyword>
<comment type="subcellular location">
    <subcellularLocation>
        <location evidence="1">Nucleus</location>
    </subcellularLocation>
</comment>
<keyword evidence="5" id="KW-0539">Nucleus</keyword>
<dbReference type="GO" id="GO:0005634">
    <property type="term" value="C:nucleus"/>
    <property type="evidence" value="ECO:0007669"/>
    <property type="project" value="UniProtKB-SubCell"/>
</dbReference>
<evidence type="ECO:0000256" key="2">
    <source>
        <dbReference type="ARBA" id="ARBA00022723"/>
    </source>
</evidence>
<evidence type="ECO:0000259" key="7">
    <source>
        <dbReference type="Pfam" id="PF24990"/>
    </source>
</evidence>
<dbReference type="GO" id="GO:0046872">
    <property type="term" value="F:metal ion binding"/>
    <property type="evidence" value="ECO:0007669"/>
    <property type="project" value="UniProtKB-KW"/>
</dbReference>
<feature type="compositionally biased region" description="Polar residues" evidence="6">
    <location>
        <begin position="323"/>
        <end position="336"/>
    </location>
</feature>
<dbReference type="PANTHER" id="PTHR31986:SF7">
    <property type="entry name" value="REGULATOR OF DRUG SENSITIVITY 2"/>
    <property type="match status" value="1"/>
</dbReference>
<evidence type="ECO:0000313" key="8">
    <source>
        <dbReference type="EMBL" id="PVU86776.1"/>
    </source>
</evidence>
<comment type="caution">
    <text evidence="8">The sequence shown here is derived from an EMBL/GenBank/DDBJ whole genome shotgun (WGS) entry which is preliminary data.</text>
</comment>
<evidence type="ECO:0000256" key="4">
    <source>
        <dbReference type="ARBA" id="ARBA00023163"/>
    </source>
</evidence>
<evidence type="ECO:0000313" key="9">
    <source>
        <dbReference type="Proteomes" id="UP000245383"/>
    </source>
</evidence>
<proteinExistence type="predicted"/>
<protein>
    <recommendedName>
        <fullName evidence="7">ERT1/acuK family PAS domain-containing protein</fullName>
    </recommendedName>
</protein>
<dbReference type="Proteomes" id="UP000245383">
    <property type="component" value="Unassembled WGS sequence"/>
</dbReference>
<accession>A0A2T9Y354</accession>
<feature type="region of interest" description="Disordered" evidence="6">
    <location>
        <begin position="302"/>
        <end position="364"/>
    </location>
</feature>
<evidence type="ECO:0000256" key="6">
    <source>
        <dbReference type="SAM" id="MobiDB-lite"/>
    </source>
</evidence>
<dbReference type="InterPro" id="IPR053045">
    <property type="entry name" value="Zinc_cluster_trans_reg"/>
</dbReference>
<keyword evidence="3" id="KW-0805">Transcription regulation</keyword>
<reference evidence="8 9" key="1">
    <citation type="journal article" date="2018" name="MBio">
        <title>Comparative Genomics Reveals the Core Gene Toolbox for the Fungus-Insect Symbiosis.</title>
        <authorList>
            <person name="Wang Y."/>
            <person name="Stata M."/>
            <person name="Wang W."/>
            <person name="Stajich J.E."/>
            <person name="White M.M."/>
            <person name="Moncalvo J.M."/>
        </authorList>
    </citation>
    <scope>NUCLEOTIDE SEQUENCE [LARGE SCALE GENOMIC DNA]</scope>
    <source>
        <strain evidence="8 9">SWE-8-4</strain>
    </source>
</reference>
<evidence type="ECO:0000256" key="5">
    <source>
        <dbReference type="ARBA" id="ARBA00023242"/>
    </source>
</evidence>
<keyword evidence="2" id="KW-0479">Metal-binding</keyword>
<feature type="domain" description="ERT1/acuK family PAS" evidence="7">
    <location>
        <begin position="98"/>
        <end position="171"/>
    </location>
</feature>
<organism evidence="8 9">
    <name type="scientific">Smittium simulii</name>
    <dbReference type="NCBI Taxonomy" id="133385"/>
    <lineage>
        <taxon>Eukaryota</taxon>
        <taxon>Fungi</taxon>
        <taxon>Fungi incertae sedis</taxon>
        <taxon>Zoopagomycota</taxon>
        <taxon>Kickxellomycotina</taxon>
        <taxon>Harpellomycetes</taxon>
        <taxon>Harpellales</taxon>
        <taxon>Legeriomycetaceae</taxon>
        <taxon>Smittium</taxon>
    </lineage>
</organism>
<feature type="compositionally biased region" description="Basic and acidic residues" evidence="6">
    <location>
        <begin position="338"/>
        <end position="355"/>
    </location>
</feature>
<dbReference type="STRING" id="133385.A0A2T9Y354"/>
<feature type="compositionally biased region" description="Low complexity" evidence="6">
    <location>
        <begin position="309"/>
        <end position="322"/>
    </location>
</feature>
<evidence type="ECO:0000256" key="1">
    <source>
        <dbReference type="ARBA" id="ARBA00004123"/>
    </source>
</evidence>
<dbReference type="GO" id="GO:0000977">
    <property type="term" value="F:RNA polymerase II transcription regulatory region sequence-specific DNA binding"/>
    <property type="evidence" value="ECO:0007669"/>
    <property type="project" value="TreeGrafter"/>
</dbReference>
<evidence type="ECO:0000256" key="3">
    <source>
        <dbReference type="ARBA" id="ARBA00023015"/>
    </source>
</evidence>
<gene>
    <name evidence="8" type="ORF">BB561_006562</name>
</gene>
<sequence>MNVDSMEDKLQELLLLKFEAGLLRPYSYVQGYLKLHKYMEKRMSVESVTKIVGIMRIYRPTFQVIIKSLSDVDMLASEITFERQLLEYDYVFYTFGVPACLWRRTGEIYKANKEFADLVGLPLQYFQQGRVSIYELMTEESFVNYFEKFVNIAFDVTQKAVLTSCVLQVSDSIREMVGRDRTAGLWKNDVHKDLEPFPLVLGATGEEDIESSDPNAIVAFFKEFWESSKKLDKSKLNSEYVFDNANKDNSIFINQESNQNEIVSTKDLLEDMGLDHNANPKKPILPDPDDFDFLKPNSSKISFSDTNSEHNTNSKNSHNSKNLQPNTGSHGDNQKNFVVDDEKTETVSFRAKSDDASSSTSSPKIEDFGIPRKKIACCFSLTIRRDKNCLPVAIVGNFIPSG</sequence>
<dbReference type="OrthoDB" id="65716at2759"/>
<dbReference type="InterPro" id="IPR056751">
    <property type="entry name" value="PAS_13"/>
</dbReference>
<dbReference type="PANTHER" id="PTHR31986">
    <property type="entry name" value="REGULATOR OF DRUG SENSITIVITY 2"/>
    <property type="match status" value="1"/>
</dbReference>
<name>A0A2T9Y354_9FUNG</name>
<dbReference type="EMBL" id="MBFR01000608">
    <property type="protein sequence ID" value="PVU86776.1"/>
    <property type="molecule type" value="Genomic_DNA"/>
</dbReference>
<keyword evidence="9" id="KW-1185">Reference proteome</keyword>
<dbReference type="AlphaFoldDB" id="A0A2T9Y354"/>